<evidence type="ECO:0000313" key="1">
    <source>
        <dbReference type="EMBL" id="AUB40276.1"/>
    </source>
</evidence>
<dbReference type="RefSeq" id="WP_094352741.1">
    <property type="nucleotide sequence ID" value="NZ_CAWNNC010000001.1"/>
</dbReference>
<accession>A0A2K8SXU9</accession>
<gene>
    <name evidence="1" type="ORF">COO91_06285</name>
</gene>
<proteinExistence type="predicted"/>
<dbReference type="AlphaFoldDB" id="A0A2K8SXU9"/>
<dbReference type="KEGG" id="nfl:COO91_06285"/>
<protein>
    <submittedName>
        <fullName evidence="1">Uncharacterized protein</fullName>
    </submittedName>
</protein>
<name>A0A2K8SXU9_9NOSO</name>
<keyword evidence="2" id="KW-1185">Reference proteome</keyword>
<dbReference type="Proteomes" id="UP000232003">
    <property type="component" value="Chromosome"/>
</dbReference>
<organism evidence="1 2">
    <name type="scientific">Nostoc flagelliforme CCNUN1</name>
    <dbReference type="NCBI Taxonomy" id="2038116"/>
    <lineage>
        <taxon>Bacteria</taxon>
        <taxon>Bacillati</taxon>
        <taxon>Cyanobacteriota</taxon>
        <taxon>Cyanophyceae</taxon>
        <taxon>Nostocales</taxon>
        <taxon>Nostocaceae</taxon>
        <taxon>Nostoc</taxon>
    </lineage>
</organism>
<reference evidence="1 2" key="1">
    <citation type="submission" date="2017-11" db="EMBL/GenBank/DDBJ databases">
        <title>Complete genome of a free-living desiccation-tolerant cyanobacterium and its photosynthetic adaptation to extreme terrestrial habitat.</title>
        <authorList>
            <person name="Shang J."/>
        </authorList>
    </citation>
    <scope>NUCLEOTIDE SEQUENCE [LARGE SCALE GENOMIC DNA]</scope>
    <source>
        <strain evidence="1 2">CCNUN1</strain>
    </source>
</reference>
<dbReference type="EMBL" id="CP024785">
    <property type="protein sequence ID" value="AUB40276.1"/>
    <property type="molecule type" value="Genomic_DNA"/>
</dbReference>
<evidence type="ECO:0000313" key="2">
    <source>
        <dbReference type="Proteomes" id="UP000232003"/>
    </source>
</evidence>
<dbReference type="OrthoDB" id="574445at2"/>
<sequence>MKIQALEVKAGDRIIAYCNNKMQTCKVKRILDPGQANITLSVFTSENYRGCSVSSIVRFQSNALVDLVS</sequence>